<dbReference type="Pfam" id="PF00168">
    <property type="entry name" value="C2"/>
    <property type="match status" value="2"/>
</dbReference>
<keyword evidence="4" id="KW-1185">Reference proteome</keyword>
<dbReference type="Gene3D" id="2.60.40.150">
    <property type="entry name" value="C2 domain"/>
    <property type="match status" value="2"/>
</dbReference>
<feature type="compositionally biased region" description="Basic residues" evidence="1">
    <location>
        <begin position="236"/>
        <end position="247"/>
    </location>
</feature>
<dbReference type="InterPro" id="IPR000008">
    <property type="entry name" value="C2_dom"/>
</dbReference>
<dbReference type="PANTHER" id="PTHR10024">
    <property type="entry name" value="SYNAPTOTAGMIN"/>
    <property type="match status" value="1"/>
</dbReference>
<reference evidence="3" key="1">
    <citation type="submission" date="2022-11" db="EMBL/GenBank/DDBJ databases">
        <title>Centuries of genome instability and evolution in soft-shell clam transmissible cancer (bioRxiv).</title>
        <authorList>
            <person name="Hart S.F.M."/>
            <person name="Yonemitsu M.A."/>
            <person name="Giersch R.M."/>
            <person name="Beal B.F."/>
            <person name="Arriagada G."/>
            <person name="Davis B.W."/>
            <person name="Ostrander E.A."/>
            <person name="Goff S.P."/>
            <person name="Metzger M.J."/>
        </authorList>
    </citation>
    <scope>NUCLEOTIDE SEQUENCE</scope>
    <source>
        <strain evidence="3">MELC-2E11</strain>
        <tissue evidence="3">Siphon/mantle</tissue>
    </source>
</reference>
<evidence type="ECO:0000256" key="1">
    <source>
        <dbReference type="SAM" id="MobiDB-lite"/>
    </source>
</evidence>
<name>A0ABY7FBD7_MYAAR</name>
<organism evidence="3 4">
    <name type="scientific">Mya arenaria</name>
    <name type="common">Soft-shell clam</name>
    <dbReference type="NCBI Taxonomy" id="6604"/>
    <lineage>
        <taxon>Eukaryota</taxon>
        <taxon>Metazoa</taxon>
        <taxon>Spiralia</taxon>
        <taxon>Lophotrochozoa</taxon>
        <taxon>Mollusca</taxon>
        <taxon>Bivalvia</taxon>
        <taxon>Autobranchia</taxon>
        <taxon>Heteroconchia</taxon>
        <taxon>Euheterodonta</taxon>
        <taxon>Imparidentia</taxon>
        <taxon>Neoheterodontei</taxon>
        <taxon>Myida</taxon>
        <taxon>Myoidea</taxon>
        <taxon>Myidae</taxon>
        <taxon>Mya</taxon>
    </lineage>
</organism>
<evidence type="ECO:0000259" key="2">
    <source>
        <dbReference type="PROSITE" id="PS50004"/>
    </source>
</evidence>
<dbReference type="PROSITE" id="PS50004">
    <property type="entry name" value="C2"/>
    <property type="match status" value="1"/>
</dbReference>
<feature type="compositionally biased region" description="Acidic residues" evidence="1">
    <location>
        <begin position="191"/>
        <end position="217"/>
    </location>
</feature>
<feature type="compositionally biased region" description="Basic and acidic residues" evidence="1">
    <location>
        <begin position="218"/>
        <end position="235"/>
    </location>
</feature>
<accession>A0ABY7FBD7</accession>
<gene>
    <name evidence="3" type="ORF">MAR_001321</name>
</gene>
<dbReference type="InterPro" id="IPR035892">
    <property type="entry name" value="C2_domain_sf"/>
</dbReference>
<dbReference type="SMART" id="SM00239">
    <property type="entry name" value="C2"/>
    <property type="match status" value="1"/>
</dbReference>
<protein>
    <submittedName>
        <fullName evidence="3">SY63-like protein</fullName>
    </submittedName>
</protein>
<proteinExistence type="predicted"/>
<evidence type="ECO:0000313" key="4">
    <source>
        <dbReference type="Proteomes" id="UP001164746"/>
    </source>
</evidence>
<dbReference type="Proteomes" id="UP001164746">
    <property type="component" value="Chromosome 11"/>
</dbReference>
<dbReference type="SUPFAM" id="SSF49562">
    <property type="entry name" value="C2 domain (Calcium/lipid-binding domain, CaLB)"/>
    <property type="match status" value="2"/>
</dbReference>
<sequence>MTNDNLCIFASIRASRSNTRHSYHWRMLLHCRGDMPQIPHDTIQNLLGQGLEATHTETLLKSEKAEDKKSLVMGPMQNKKQEQAKFVVPQIFVDYGSRRQSYASDYLRRCSAESLSSRRTSIASNETDRRGSGSSLSSRRTSLASNDRRGSGSSLCSRRTSLLSDCTSRRSSGSSRSSRKGSNASSGRYDDTDELLADLSDSETCEIEEMYTLEEELPENRRSSLEEHNSKEPERARRKPRPYRRSHSLAEIRRPSAIFIPEGIGLPDTPVMMGDLNLEEMMVPQYTAPLQPTGKLKVQLQFTDNALNVIIIEAGDLRIAGLPSNTEVNPYVKAFLVPGRTFKYRTKTINKSRVYSSHHITRRHLVGMASVQLKDVEKFDNGLIELIIMPHSVYRPVAGKMVFNVIEARTLPRVSLLGAVKAKHKTKVRQNTQDPVWNQACVFDINRENPKLLGHVFVFHIIHKDMMMGVQKIGQVELGWYSHGEQLDHWYDIMEHPHRPTDYWHPIIKTSKITS</sequence>
<feature type="domain" description="C2" evidence="2">
    <location>
        <begin position="292"/>
        <end position="505"/>
    </location>
</feature>
<dbReference type="EMBL" id="CP111022">
    <property type="protein sequence ID" value="WAR19483.1"/>
    <property type="molecule type" value="Genomic_DNA"/>
</dbReference>
<dbReference type="PANTHER" id="PTHR10024:SF374">
    <property type="entry name" value="C2 DOMAIN-CONTAINING PROTEIN"/>
    <property type="match status" value="1"/>
</dbReference>
<feature type="region of interest" description="Disordered" evidence="1">
    <location>
        <begin position="117"/>
        <end position="247"/>
    </location>
</feature>
<feature type="compositionally biased region" description="Low complexity" evidence="1">
    <location>
        <begin position="132"/>
        <end position="187"/>
    </location>
</feature>
<dbReference type="CDD" id="cd00276">
    <property type="entry name" value="C2B_Synaptotagmin"/>
    <property type="match status" value="1"/>
</dbReference>
<evidence type="ECO:0000313" key="3">
    <source>
        <dbReference type="EMBL" id="WAR19483.1"/>
    </source>
</evidence>